<feature type="transmembrane region" description="Helical" evidence="7">
    <location>
        <begin position="189"/>
        <end position="207"/>
    </location>
</feature>
<feature type="transmembrane region" description="Helical" evidence="7">
    <location>
        <begin position="301"/>
        <end position="323"/>
    </location>
</feature>
<dbReference type="Proteomes" id="UP000199632">
    <property type="component" value="Unassembled WGS sequence"/>
</dbReference>
<organism evidence="8 9">
    <name type="scientific">Asanoa ishikariensis</name>
    <dbReference type="NCBI Taxonomy" id="137265"/>
    <lineage>
        <taxon>Bacteria</taxon>
        <taxon>Bacillati</taxon>
        <taxon>Actinomycetota</taxon>
        <taxon>Actinomycetes</taxon>
        <taxon>Micromonosporales</taxon>
        <taxon>Micromonosporaceae</taxon>
        <taxon>Asanoa</taxon>
    </lineage>
</organism>
<proteinExistence type="predicted"/>
<feature type="transmembrane region" description="Helical" evidence="7">
    <location>
        <begin position="236"/>
        <end position="255"/>
    </location>
</feature>
<dbReference type="PANTHER" id="PTHR23517">
    <property type="entry name" value="RESISTANCE PROTEIN MDTM, PUTATIVE-RELATED-RELATED"/>
    <property type="match status" value="1"/>
</dbReference>
<dbReference type="InterPro" id="IPR036259">
    <property type="entry name" value="MFS_trans_sf"/>
</dbReference>
<feature type="transmembrane region" description="Helical" evidence="7">
    <location>
        <begin position="70"/>
        <end position="89"/>
    </location>
</feature>
<reference evidence="9" key="1">
    <citation type="submission" date="2016-10" db="EMBL/GenBank/DDBJ databases">
        <authorList>
            <person name="Varghese N."/>
            <person name="Submissions S."/>
        </authorList>
    </citation>
    <scope>NUCLEOTIDE SEQUENCE [LARGE SCALE GENOMIC DNA]</scope>
    <source>
        <strain evidence="9">DSM 44718</strain>
    </source>
</reference>
<feature type="transmembrane region" description="Helical" evidence="7">
    <location>
        <begin position="109"/>
        <end position="134"/>
    </location>
</feature>
<sequence length="425" mass="44411">MPTRNDIAVRERGRVRRLVSGLGWWDALATPGTGRMLALNALIDSAGTGLAAVSLPVYLLRVVHLSPSEFALVLAAGGVAELAMSVPAGSLAGRLGLWRYAIATRWSRAVLYAVFACTTSMWLLLALSVTIGALRAAGNGLNQSMTAEVVGPEQRGDTLAVTRAVRNLGYLVSGGLGVLVLAAPSDVPLRIALVANGLSFVVGALLLTRIRPRPGSPAGGQAVPGRQMDFSVLRDLRYLGLIASAAVFASTIRVLDVALPLFVLREAGVPLGIVAGIVMLNTLLVVLLQHRFSRWVTDLPTALRALRWSALSLAAMAIVLAVLPGRPAAAVAVGLTLAGLLLTIGELTESPAWWTLSFSFAPAGRSSEYLAAFDLNYALLNILGPPLLVVVVEHGTAGWLGYACAVAAATQLAHVLARRQPAAGR</sequence>
<dbReference type="GO" id="GO:0022857">
    <property type="term" value="F:transmembrane transporter activity"/>
    <property type="evidence" value="ECO:0007669"/>
    <property type="project" value="InterPro"/>
</dbReference>
<evidence type="ECO:0000313" key="9">
    <source>
        <dbReference type="Proteomes" id="UP000199632"/>
    </source>
</evidence>
<gene>
    <name evidence="8" type="ORF">SAMN05421684_6716</name>
</gene>
<feature type="transmembrane region" description="Helical" evidence="7">
    <location>
        <begin position="37"/>
        <end position="58"/>
    </location>
</feature>
<evidence type="ECO:0000256" key="3">
    <source>
        <dbReference type="ARBA" id="ARBA00022475"/>
    </source>
</evidence>
<evidence type="ECO:0000256" key="5">
    <source>
        <dbReference type="ARBA" id="ARBA00022989"/>
    </source>
</evidence>
<evidence type="ECO:0000256" key="6">
    <source>
        <dbReference type="ARBA" id="ARBA00023136"/>
    </source>
</evidence>
<dbReference type="EMBL" id="FNQB01000004">
    <property type="protein sequence ID" value="SDZ58481.1"/>
    <property type="molecule type" value="Genomic_DNA"/>
</dbReference>
<feature type="transmembrane region" description="Helical" evidence="7">
    <location>
        <begin position="397"/>
        <end position="417"/>
    </location>
</feature>
<evidence type="ECO:0000256" key="7">
    <source>
        <dbReference type="SAM" id="Phobius"/>
    </source>
</evidence>
<evidence type="ECO:0000256" key="1">
    <source>
        <dbReference type="ARBA" id="ARBA00004651"/>
    </source>
</evidence>
<protein>
    <submittedName>
        <fullName evidence="8">Major Facilitator Superfamily protein</fullName>
    </submittedName>
</protein>
<feature type="transmembrane region" description="Helical" evidence="7">
    <location>
        <begin position="267"/>
        <end position="289"/>
    </location>
</feature>
<dbReference type="InterPro" id="IPR050171">
    <property type="entry name" value="MFS_Transporters"/>
</dbReference>
<dbReference type="InterPro" id="IPR001958">
    <property type="entry name" value="Tet-R_TetA/multi-R_MdtG-like"/>
</dbReference>
<dbReference type="AlphaFoldDB" id="A0A1H3U8S7"/>
<keyword evidence="4 7" id="KW-0812">Transmembrane</keyword>
<keyword evidence="2" id="KW-0813">Transport</keyword>
<dbReference type="SUPFAM" id="SSF103473">
    <property type="entry name" value="MFS general substrate transporter"/>
    <property type="match status" value="1"/>
</dbReference>
<dbReference type="Pfam" id="PF07690">
    <property type="entry name" value="MFS_1"/>
    <property type="match status" value="1"/>
</dbReference>
<evidence type="ECO:0000313" key="8">
    <source>
        <dbReference type="EMBL" id="SDZ58481.1"/>
    </source>
</evidence>
<keyword evidence="9" id="KW-1185">Reference proteome</keyword>
<comment type="subcellular location">
    <subcellularLocation>
        <location evidence="1">Cell membrane</location>
        <topology evidence="1">Multi-pass membrane protein</topology>
    </subcellularLocation>
</comment>
<keyword evidence="5 7" id="KW-1133">Transmembrane helix</keyword>
<evidence type="ECO:0000256" key="4">
    <source>
        <dbReference type="ARBA" id="ARBA00022692"/>
    </source>
</evidence>
<dbReference type="Gene3D" id="1.20.1250.20">
    <property type="entry name" value="MFS general substrate transporter like domains"/>
    <property type="match status" value="1"/>
</dbReference>
<keyword evidence="6 7" id="KW-0472">Membrane</keyword>
<name>A0A1H3U8S7_9ACTN</name>
<dbReference type="PANTHER" id="PTHR23517:SF2">
    <property type="entry name" value="MULTIDRUG RESISTANCE PROTEIN MDTH"/>
    <property type="match status" value="1"/>
</dbReference>
<accession>A0A1H3U8S7</accession>
<dbReference type="GO" id="GO:0005886">
    <property type="term" value="C:plasma membrane"/>
    <property type="evidence" value="ECO:0007669"/>
    <property type="project" value="UniProtKB-SubCell"/>
</dbReference>
<dbReference type="PRINTS" id="PR01035">
    <property type="entry name" value="TCRTETA"/>
</dbReference>
<dbReference type="STRING" id="137265.SAMN05421684_6716"/>
<evidence type="ECO:0000256" key="2">
    <source>
        <dbReference type="ARBA" id="ARBA00022448"/>
    </source>
</evidence>
<keyword evidence="3" id="KW-1003">Cell membrane</keyword>
<dbReference type="InterPro" id="IPR011701">
    <property type="entry name" value="MFS"/>
</dbReference>